<evidence type="ECO:0008006" key="3">
    <source>
        <dbReference type="Google" id="ProtNLM"/>
    </source>
</evidence>
<dbReference type="Proteomes" id="UP000649617">
    <property type="component" value="Unassembled WGS sequence"/>
</dbReference>
<keyword evidence="2" id="KW-1185">Reference proteome</keyword>
<dbReference type="AlphaFoldDB" id="A0A812X875"/>
<name>A0A812X875_SYMPI</name>
<evidence type="ECO:0000313" key="2">
    <source>
        <dbReference type="Proteomes" id="UP000649617"/>
    </source>
</evidence>
<dbReference type="Gene3D" id="3.10.28.10">
    <property type="entry name" value="Homing endonucleases"/>
    <property type="match status" value="1"/>
</dbReference>
<gene>
    <name evidence="1" type="ORF">SPIL2461_LOCUS20137</name>
</gene>
<accession>A0A812X875</accession>
<organism evidence="1 2">
    <name type="scientific">Symbiodinium pilosum</name>
    <name type="common">Dinoflagellate</name>
    <dbReference type="NCBI Taxonomy" id="2952"/>
    <lineage>
        <taxon>Eukaryota</taxon>
        <taxon>Sar</taxon>
        <taxon>Alveolata</taxon>
        <taxon>Dinophyceae</taxon>
        <taxon>Suessiales</taxon>
        <taxon>Symbiodiniaceae</taxon>
        <taxon>Symbiodinium</taxon>
    </lineage>
</organism>
<comment type="caution">
    <text evidence="1">The sequence shown here is derived from an EMBL/GenBank/DDBJ whole genome shotgun (WGS) entry which is preliminary data.</text>
</comment>
<dbReference type="InterPro" id="IPR027434">
    <property type="entry name" value="Homing_endonucl"/>
</dbReference>
<evidence type="ECO:0000313" key="1">
    <source>
        <dbReference type="EMBL" id="CAE7710533.1"/>
    </source>
</evidence>
<protein>
    <recommendedName>
        <fullName evidence="3">Homing endonuclease LAGLIDADG domain-containing protein</fullName>
    </recommendedName>
</protein>
<dbReference type="SUPFAM" id="SSF55608">
    <property type="entry name" value="Homing endonucleases"/>
    <property type="match status" value="1"/>
</dbReference>
<dbReference type="EMBL" id="CAJNIZ010045103">
    <property type="protein sequence ID" value="CAE7710533.1"/>
    <property type="molecule type" value="Genomic_DNA"/>
</dbReference>
<dbReference type="OrthoDB" id="10570447at2759"/>
<proteinExistence type="predicted"/>
<sequence length="446" mass="49368">MFQECRAVSSFAQRSFWSFRHSGAIGRVLIPAGQRYASSTCRTLGQDRPAAEPMADRPVVLDVAAPDDSLEALLGKNVRLHAKLQTMQWPPLSFFVANRCRYTLPWNPHGQSATCSPSSTAELQYLAGLFDGDGSCVMDRGTLYIQVAQTFDAAAGLLRFQSAFGGGIYRKGDGLGLHKPMLYWRVAGCNARQAAQYLARHSIVKRKQLELGVNLSQRPSRMPPLLQELKTLKRCDSAVESSCTWEYVAGFFDAEGSIHQIGKAALKLSIAQKFGTVLTCLCKFVNSEMGVHLSVTACRNQGSQKLNIHTTSICKDVLRNMLNAGLLRKARPARLALDLSPDNAEQTRAALYETTGNQQFLKRLDGDGHQRARRIINAQNAARRAAQRGQLEERLATLRQVEELKANHVLEKARLENSRLHEYISGVQHLQQDGLPALPMLDQVAL</sequence>
<reference evidence="1" key="1">
    <citation type="submission" date="2021-02" db="EMBL/GenBank/DDBJ databases">
        <authorList>
            <person name="Dougan E. K."/>
            <person name="Rhodes N."/>
            <person name="Thang M."/>
            <person name="Chan C."/>
        </authorList>
    </citation>
    <scope>NUCLEOTIDE SEQUENCE</scope>
</reference>